<organism evidence="1 2">
    <name type="scientific">Rariglobus hedericola</name>
    <dbReference type="NCBI Taxonomy" id="2597822"/>
    <lineage>
        <taxon>Bacteria</taxon>
        <taxon>Pseudomonadati</taxon>
        <taxon>Verrucomicrobiota</taxon>
        <taxon>Opitutia</taxon>
        <taxon>Opitutales</taxon>
        <taxon>Opitutaceae</taxon>
        <taxon>Rariglobus</taxon>
    </lineage>
</organism>
<reference evidence="1 2" key="1">
    <citation type="submission" date="2019-07" db="EMBL/GenBank/DDBJ databases">
        <title>Description of 53C-WASEF.</title>
        <authorList>
            <person name="Pitt A."/>
            <person name="Hahn M.W."/>
        </authorList>
    </citation>
    <scope>NUCLEOTIDE SEQUENCE [LARGE SCALE GENOMIC DNA]</scope>
    <source>
        <strain evidence="1 2">53C-WASEF</strain>
    </source>
</reference>
<evidence type="ECO:0000313" key="1">
    <source>
        <dbReference type="EMBL" id="TSJ78185.1"/>
    </source>
</evidence>
<accession>A0A556QNG9</accession>
<dbReference type="RefSeq" id="WP_144228526.1">
    <property type="nucleotide sequence ID" value="NZ_CBCRVV010000025.1"/>
</dbReference>
<sequence>MKALSNNKRATKGSALVAVVLVIAVMSYLAAASLSYSVTSYRASMRQALLDKAKLSAEAEMEFLYFQWITSIKESVPLQDIDNNLSGKGFIVDFSTIPNTDLANTAFGGADWTISRTLRSNGPTKVGTTKVSGVSRPAQVNYYTALTRASQTHPLLGEIHYQLGRRFALSRSALFQFSVFYQDVMEFSTGSPMTIKGDISSNGSLYIGAQSGVNLTVVDKIFYANSFNGMTDLNKAIDPATAIYFRHNSGVANTLSNPNFSSDDDEMVARKNQIKKLQEPENFLGGTDADLSFQVYGPSGTNAYSSTNDVYRSIISPSPKTPAGVSIVEDPVIKANRMSEKAGITIEVRKTTDILYLLYPVKIYTKANPSIDYAITNPALAASIITSARKEVFDTRENKNVNITTIDIGNLKARLAAPSTPAALKAAYNGIIYAYDPNPQTTTINGIRLSNASELPYTTVDGKPVGFTVASDNGVYIQGNYNTSNPQGTANTEDNAGNPAAIMADAITLLSANWNDDNATADVSDVRLAGNPPDGEGNASATTAVYAALVSGNTPTNTAAGINSGGVQNLVRLMENWSGQNVKLVGSLGQLFESKYFTGAIRSTGSGAGRNLYLVPSGRELTFDSKLASSPPAGAPNTTKFSRGDYFIWQLSDNPMSL</sequence>
<comment type="caution">
    <text evidence="1">The sequence shown here is derived from an EMBL/GenBank/DDBJ whole genome shotgun (WGS) entry which is preliminary data.</text>
</comment>
<evidence type="ECO:0000313" key="2">
    <source>
        <dbReference type="Proteomes" id="UP000315648"/>
    </source>
</evidence>
<gene>
    <name evidence="1" type="ORF">FPL22_02435</name>
</gene>
<dbReference type="OrthoDB" id="183190at2"/>
<dbReference type="Proteomes" id="UP000315648">
    <property type="component" value="Unassembled WGS sequence"/>
</dbReference>
<dbReference type="AlphaFoldDB" id="A0A556QNG9"/>
<proteinExistence type="predicted"/>
<keyword evidence="2" id="KW-1185">Reference proteome</keyword>
<dbReference type="EMBL" id="VMBG01000001">
    <property type="protein sequence ID" value="TSJ78185.1"/>
    <property type="molecule type" value="Genomic_DNA"/>
</dbReference>
<name>A0A556QNG9_9BACT</name>
<protein>
    <submittedName>
        <fullName evidence="1">Uncharacterized protein</fullName>
    </submittedName>
</protein>